<keyword evidence="9" id="KW-1185">Reference proteome</keyword>
<dbReference type="GO" id="GO:0005975">
    <property type="term" value="P:carbohydrate metabolic process"/>
    <property type="evidence" value="ECO:0007669"/>
    <property type="project" value="InterPro"/>
</dbReference>
<dbReference type="SUPFAM" id="SSF81296">
    <property type="entry name" value="E set domains"/>
    <property type="match status" value="1"/>
</dbReference>
<comment type="catalytic activity">
    <reaction evidence="1">
        <text>Transfers a segment of a (1-&gt;4)-alpha-D-glucan chain to a primary hydroxy group in a similar glucan chain.</text>
        <dbReference type="EC" id="2.4.1.18"/>
    </reaction>
</comment>
<dbReference type="PANTHER" id="PTHR43651">
    <property type="entry name" value="1,4-ALPHA-GLUCAN-BRANCHING ENZYME"/>
    <property type="match status" value="1"/>
</dbReference>
<keyword evidence="5 8" id="KW-0808">Transferase</keyword>
<evidence type="ECO:0000259" key="7">
    <source>
        <dbReference type="SMART" id="SM00642"/>
    </source>
</evidence>
<protein>
    <recommendedName>
        <fullName evidence="4">1,4-alpha-glucan branching enzyme</fullName>
        <ecNumber evidence="4">2.4.1.18</ecNumber>
    </recommendedName>
</protein>
<evidence type="ECO:0000256" key="2">
    <source>
        <dbReference type="ARBA" id="ARBA00002953"/>
    </source>
</evidence>
<dbReference type="InterPro" id="IPR013783">
    <property type="entry name" value="Ig-like_fold"/>
</dbReference>
<dbReference type="Pfam" id="PF02806">
    <property type="entry name" value="Alpha-amylase_C"/>
    <property type="match status" value="1"/>
</dbReference>
<dbReference type="Pfam" id="PF02922">
    <property type="entry name" value="CBM_48"/>
    <property type="match status" value="1"/>
</dbReference>
<dbReference type="Gene3D" id="2.60.40.10">
    <property type="entry name" value="Immunoglobulins"/>
    <property type="match status" value="2"/>
</dbReference>
<dbReference type="InterPro" id="IPR013780">
    <property type="entry name" value="Glyco_hydro_b"/>
</dbReference>
<dbReference type="SUPFAM" id="SSF51445">
    <property type="entry name" value="(Trans)glycosidases"/>
    <property type="match status" value="1"/>
</dbReference>
<name>A0A5B9MLK8_9BACT</name>
<organism evidence="8 9">
    <name type="scientific">Stieleria maiorica</name>
    <dbReference type="NCBI Taxonomy" id="2795974"/>
    <lineage>
        <taxon>Bacteria</taxon>
        <taxon>Pseudomonadati</taxon>
        <taxon>Planctomycetota</taxon>
        <taxon>Planctomycetia</taxon>
        <taxon>Pirellulales</taxon>
        <taxon>Pirellulaceae</taxon>
        <taxon>Stieleria</taxon>
    </lineage>
</organism>
<keyword evidence="8" id="KW-0328">Glycosyltransferase</keyword>
<dbReference type="RefSeq" id="WP_167547148.1">
    <property type="nucleotide sequence ID" value="NZ_CP036264.1"/>
</dbReference>
<dbReference type="InterPro" id="IPR006048">
    <property type="entry name" value="A-amylase/branching_C"/>
</dbReference>
<evidence type="ECO:0000256" key="3">
    <source>
        <dbReference type="ARBA" id="ARBA00009000"/>
    </source>
</evidence>
<proteinExistence type="inferred from homology"/>
<evidence type="ECO:0000256" key="6">
    <source>
        <dbReference type="ARBA" id="ARBA00023277"/>
    </source>
</evidence>
<dbReference type="Pfam" id="PF00128">
    <property type="entry name" value="Alpha-amylase"/>
    <property type="match status" value="1"/>
</dbReference>
<dbReference type="SUPFAM" id="SSF51011">
    <property type="entry name" value="Glycosyl hydrolase domain"/>
    <property type="match status" value="1"/>
</dbReference>
<dbReference type="EMBL" id="CP036264">
    <property type="protein sequence ID" value="QEG02229.1"/>
    <property type="molecule type" value="Genomic_DNA"/>
</dbReference>
<dbReference type="Gene3D" id="2.60.40.1180">
    <property type="entry name" value="Golgi alpha-mannosidase II"/>
    <property type="match status" value="1"/>
</dbReference>
<dbReference type="Gene3D" id="3.20.20.80">
    <property type="entry name" value="Glycosidases"/>
    <property type="match status" value="1"/>
</dbReference>
<feature type="domain" description="Glycosyl hydrolase family 13 catalytic" evidence="7">
    <location>
        <begin position="210"/>
        <end position="565"/>
    </location>
</feature>
<dbReference type="Pfam" id="PF17957">
    <property type="entry name" value="Big_7"/>
    <property type="match status" value="1"/>
</dbReference>
<reference evidence="8 9" key="1">
    <citation type="submission" date="2019-02" db="EMBL/GenBank/DDBJ databases">
        <title>Planctomycetal bacteria perform biofilm scaping via a novel small molecule.</title>
        <authorList>
            <person name="Jeske O."/>
            <person name="Boedeker C."/>
            <person name="Wiegand S."/>
            <person name="Breitling P."/>
            <person name="Kallscheuer N."/>
            <person name="Jogler M."/>
            <person name="Rohde M."/>
            <person name="Petersen J."/>
            <person name="Medema M.H."/>
            <person name="Surup F."/>
            <person name="Jogler C."/>
        </authorList>
    </citation>
    <scope>NUCLEOTIDE SEQUENCE [LARGE SCALE GENOMIC DNA]</scope>
    <source>
        <strain evidence="8 9">Mal15</strain>
    </source>
</reference>
<accession>A0A5B9MLK8</accession>
<dbReference type="InterPro" id="IPR044143">
    <property type="entry name" value="GlgB_N_E_set_prok"/>
</dbReference>
<dbReference type="InterPro" id="IPR017853">
    <property type="entry name" value="GH"/>
</dbReference>
<evidence type="ECO:0000256" key="5">
    <source>
        <dbReference type="ARBA" id="ARBA00022679"/>
    </source>
</evidence>
<sequence length="672" mass="75897">MSDTVDPVVTITSLNDQDAVGGRVDIAADASDNVAVAEVAFYKDDTLVKSDTESPYSAGFDFNADAPDQTYQIKVVAKDTSGNESTAAVEVRKPKHSFQPPGSTLNGNGVFFKVWAPHANKVALIGDFNQWDRSDHLLWNTGGWWFGFEPGANAGHKYKYAINGTIDRPDPYGRQMEHSAGASIIVSKDTFNWTDGQWKTPRFENMIIYELHVGTFVGKNDGQDYPGNFQNLLTKLDYIKGLGVNMIEILPVHETPGPDHPNPTPYLGYAPTGLFAIESSYSSRNAPSYQELKAVVDAAHSKGLGVIMDVVYNHFSTNGGRDNWYWDYDGDSEGNDGGIYFDNQHTQWGIAPDWDRNEVRDYIKQNCRYWLNEFHLDGLRWDATTEIKNKPGGWDAMRDIVWSMRQEFPSKIMICENLPYESEMVRSGNFHSGWWVELHHKIEKAFKAETEANLSDVRHGINGGDYADSTQRVIFAMSHDECRNGNAYLISEFGGRGSWHAHAKSRAAAAISLLSPGIPMIWQGEEFAQDGWFDDNYDHAVDWKYERDSDGWKMKELYKHTIQLRWDSDAIRRGSLEWTHEDTNNKVVAFRRDWGDDHILVVINFSPTNFTNRSYGVRAGLDGQWTQVLCSQDARFGGWDGAGNAFYEPTVQADGKLYLNVPKFSVIAMRRK</sequence>
<comment type="function">
    <text evidence="2">Catalyzes the formation of the alpha-1,6-glucosidic linkages in glycogen by scission of a 1,4-alpha-linked oligosaccharide from growing alpha-1,4-glucan chains and the subsequent attachment of the oligosaccharide to the alpha-1,6 position.</text>
</comment>
<dbReference type="GO" id="GO:0003844">
    <property type="term" value="F:1,4-alpha-glucan branching enzyme activity"/>
    <property type="evidence" value="ECO:0007669"/>
    <property type="project" value="UniProtKB-EC"/>
</dbReference>
<evidence type="ECO:0000256" key="1">
    <source>
        <dbReference type="ARBA" id="ARBA00000826"/>
    </source>
</evidence>
<dbReference type="AlphaFoldDB" id="A0A5B9MLK8"/>
<dbReference type="InterPro" id="IPR006047">
    <property type="entry name" value="GH13_cat_dom"/>
</dbReference>
<dbReference type="InterPro" id="IPR004193">
    <property type="entry name" value="Glyco_hydro_13_N"/>
</dbReference>
<dbReference type="EC" id="2.4.1.18" evidence="4"/>
<evidence type="ECO:0000256" key="4">
    <source>
        <dbReference type="ARBA" id="ARBA00012541"/>
    </source>
</evidence>
<evidence type="ECO:0000313" key="8">
    <source>
        <dbReference type="EMBL" id="QEG02229.1"/>
    </source>
</evidence>
<comment type="similarity">
    <text evidence="3">Belongs to the glycosyl hydrolase 13 family. GlgB subfamily.</text>
</comment>
<dbReference type="Proteomes" id="UP000321353">
    <property type="component" value="Chromosome"/>
</dbReference>
<dbReference type="GO" id="GO:0043169">
    <property type="term" value="F:cation binding"/>
    <property type="evidence" value="ECO:0007669"/>
    <property type="project" value="InterPro"/>
</dbReference>
<dbReference type="PANTHER" id="PTHR43651:SF11">
    <property type="entry name" value="MALTO-OLIGOSYLTREHALOSE TREHALOHYDROLASE"/>
    <property type="match status" value="1"/>
</dbReference>
<gene>
    <name evidence="8" type="primary">glgB_3</name>
    <name evidence="8" type="ORF">Mal15_63150</name>
</gene>
<dbReference type="CDD" id="cd02855">
    <property type="entry name" value="E_set_GBE_prok_N"/>
    <property type="match status" value="1"/>
</dbReference>
<evidence type="ECO:0000313" key="9">
    <source>
        <dbReference type="Proteomes" id="UP000321353"/>
    </source>
</evidence>
<dbReference type="SMART" id="SM00642">
    <property type="entry name" value="Aamy"/>
    <property type="match status" value="1"/>
</dbReference>
<dbReference type="KEGG" id="smam:Mal15_63150"/>
<keyword evidence="6" id="KW-0119">Carbohydrate metabolism</keyword>
<dbReference type="GO" id="GO:0004553">
    <property type="term" value="F:hydrolase activity, hydrolyzing O-glycosyl compounds"/>
    <property type="evidence" value="ECO:0007669"/>
    <property type="project" value="InterPro"/>
</dbReference>
<dbReference type="InterPro" id="IPR014756">
    <property type="entry name" value="Ig_E-set"/>
</dbReference>